<proteinExistence type="predicted"/>
<protein>
    <submittedName>
        <fullName evidence="1">Uncharacterized protein</fullName>
    </submittedName>
</protein>
<evidence type="ECO:0000313" key="2">
    <source>
        <dbReference type="Proteomes" id="UP000824533"/>
    </source>
</evidence>
<reference evidence="1 2" key="1">
    <citation type="journal article" date="2021" name="Front. Genet.">
        <title>Chromosome-Level Genome Assembly Reveals Significant Gene Expansion in the Toll and IMD Signaling Pathways of Dendrolimus kikuchii.</title>
        <authorList>
            <person name="Zhou J."/>
            <person name="Wu P."/>
            <person name="Xiong Z."/>
            <person name="Liu N."/>
            <person name="Zhao N."/>
            <person name="Ji M."/>
            <person name="Qiu Y."/>
            <person name="Yang B."/>
        </authorList>
    </citation>
    <scope>NUCLEOTIDE SEQUENCE [LARGE SCALE GENOMIC DNA]</scope>
    <source>
        <strain evidence="1">Ann1</strain>
    </source>
</reference>
<comment type="caution">
    <text evidence="1">The sequence shown here is derived from an EMBL/GenBank/DDBJ whole genome shotgun (WGS) entry which is preliminary data.</text>
</comment>
<evidence type="ECO:0000313" key="1">
    <source>
        <dbReference type="EMBL" id="KAJ0181437.1"/>
    </source>
</evidence>
<dbReference type="Proteomes" id="UP000824533">
    <property type="component" value="Linkage Group LG05"/>
</dbReference>
<keyword evidence="2" id="KW-1185">Reference proteome</keyword>
<organism evidence="1 2">
    <name type="scientific">Dendrolimus kikuchii</name>
    <dbReference type="NCBI Taxonomy" id="765133"/>
    <lineage>
        <taxon>Eukaryota</taxon>
        <taxon>Metazoa</taxon>
        <taxon>Ecdysozoa</taxon>
        <taxon>Arthropoda</taxon>
        <taxon>Hexapoda</taxon>
        <taxon>Insecta</taxon>
        <taxon>Pterygota</taxon>
        <taxon>Neoptera</taxon>
        <taxon>Endopterygota</taxon>
        <taxon>Lepidoptera</taxon>
        <taxon>Glossata</taxon>
        <taxon>Ditrysia</taxon>
        <taxon>Bombycoidea</taxon>
        <taxon>Lasiocampidae</taxon>
        <taxon>Dendrolimus</taxon>
    </lineage>
</organism>
<sequence length="332" mass="38634">MPIHKQISIKKAFKRAQVLQSDDSDHLREEIQLLEQQLKEKQNEWFELQKESYRRKIPKAKKKYASEINLPLAQTEIILTKNKVQKLKDAIFIISMLSGMEVQSFKENDHCSVVFHMQHTSENMLKHGLKIDLRNGKEQISESSLPLGFNLFTAMEDYNSVMTPECLGAIRNALITYYDRLNQFEQLKKSLFMDALLFKTLDTSHIEITFKVYNERDPDEGTTRVVLVMEYRVHDTRPKQCNIKHTDGPEHTEEILLQQCVVFKKKPLLKAFNEAFITGVGPYKLVGEEIPKSPKRRPRHRARHHGAAGYNNDDTFRPEECSDTGDDEDEEL</sequence>
<name>A0ACC1DCU6_9NEOP</name>
<accession>A0ACC1DCU6</accession>
<gene>
    <name evidence="1" type="ORF">K1T71_003522</name>
</gene>
<dbReference type="EMBL" id="CM034391">
    <property type="protein sequence ID" value="KAJ0181437.1"/>
    <property type="molecule type" value="Genomic_DNA"/>
</dbReference>